<evidence type="ECO:0000256" key="5">
    <source>
        <dbReference type="SAM" id="Phobius"/>
    </source>
</evidence>
<dbReference type="OrthoDB" id="408631at2759"/>
<dbReference type="Proteomes" id="UP000792457">
    <property type="component" value="Unassembled WGS sequence"/>
</dbReference>
<evidence type="ECO:0000313" key="8">
    <source>
        <dbReference type="Proteomes" id="UP000792457"/>
    </source>
</evidence>
<proteinExistence type="inferred from homology"/>
<dbReference type="Gene3D" id="3.40.50.1820">
    <property type="entry name" value="alpha/beta hydrolase"/>
    <property type="match status" value="1"/>
</dbReference>
<evidence type="ECO:0000256" key="1">
    <source>
        <dbReference type="ARBA" id="ARBA00005964"/>
    </source>
</evidence>
<evidence type="ECO:0000313" key="7">
    <source>
        <dbReference type="EMBL" id="KAG8232919.1"/>
    </source>
</evidence>
<dbReference type="AlphaFoldDB" id="A0A8K0KEU8"/>
<feature type="compositionally biased region" description="Polar residues" evidence="4">
    <location>
        <begin position="621"/>
        <end position="634"/>
    </location>
</feature>
<keyword evidence="5" id="KW-0472">Membrane</keyword>
<dbReference type="SUPFAM" id="SSF53474">
    <property type="entry name" value="alpha/beta-Hydrolases"/>
    <property type="match status" value="1"/>
</dbReference>
<keyword evidence="5" id="KW-0812">Transmembrane</keyword>
<dbReference type="InterPro" id="IPR019819">
    <property type="entry name" value="Carboxylesterase_B_CS"/>
</dbReference>
<feature type="region of interest" description="Disordered" evidence="4">
    <location>
        <begin position="582"/>
        <end position="666"/>
    </location>
</feature>
<organism evidence="7 8">
    <name type="scientific">Ladona fulva</name>
    <name type="common">Scarce chaser dragonfly</name>
    <name type="synonym">Libellula fulva</name>
    <dbReference type="NCBI Taxonomy" id="123851"/>
    <lineage>
        <taxon>Eukaryota</taxon>
        <taxon>Metazoa</taxon>
        <taxon>Ecdysozoa</taxon>
        <taxon>Arthropoda</taxon>
        <taxon>Hexapoda</taxon>
        <taxon>Insecta</taxon>
        <taxon>Pterygota</taxon>
        <taxon>Palaeoptera</taxon>
        <taxon>Odonata</taxon>
        <taxon>Epiprocta</taxon>
        <taxon>Anisoptera</taxon>
        <taxon>Libelluloidea</taxon>
        <taxon>Libellulidae</taxon>
        <taxon>Ladona</taxon>
    </lineage>
</organism>
<dbReference type="InterPro" id="IPR051093">
    <property type="entry name" value="Neuroligin/BSAL"/>
</dbReference>
<protein>
    <recommendedName>
        <fullName evidence="6">Carboxylesterase type B domain-containing protein</fullName>
    </recommendedName>
</protein>
<comment type="caution">
    <text evidence="7">The sequence shown here is derived from an EMBL/GenBank/DDBJ whole genome shotgun (WGS) entry which is preliminary data.</text>
</comment>
<evidence type="ECO:0000259" key="6">
    <source>
        <dbReference type="Pfam" id="PF00135"/>
    </source>
</evidence>
<dbReference type="EMBL" id="KZ308668">
    <property type="protein sequence ID" value="KAG8232919.1"/>
    <property type="molecule type" value="Genomic_DNA"/>
</dbReference>
<reference evidence="7" key="2">
    <citation type="submission" date="2017-10" db="EMBL/GenBank/DDBJ databases">
        <title>Ladona fulva Genome sequencing and assembly.</title>
        <authorList>
            <person name="Murali S."/>
            <person name="Richards S."/>
            <person name="Bandaranaike D."/>
            <person name="Bellair M."/>
            <person name="Blankenburg K."/>
            <person name="Chao H."/>
            <person name="Dinh H."/>
            <person name="Doddapaneni H."/>
            <person name="Dugan-Rocha S."/>
            <person name="Elkadiri S."/>
            <person name="Gnanaolivu R."/>
            <person name="Hernandez B."/>
            <person name="Skinner E."/>
            <person name="Javaid M."/>
            <person name="Lee S."/>
            <person name="Li M."/>
            <person name="Ming W."/>
            <person name="Munidasa M."/>
            <person name="Muniz J."/>
            <person name="Nguyen L."/>
            <person name="Hughes D."/>
            <person name="Osuji N."/>
            <person name="Pu L.-L."/>
            <person name="Puazo M."/>
            <person name="Qu C."/>
            <person name="Quiroz J."/>
            <person name="Raj R."/>
            <person name="Weissenberger G."/>
            <person name="Xin Y."/>
            <person name="Zou X."/>
            <person name="Han Y."/>
            <person name="Worley K."/>
            <person name="Muzny D."/>
            <person name="Gibbs R."/>
        </authorList>
    </citation>
    <scope>NUCLEOTIDE SEQUENCE</scope>
    <source>
        <strain evidence="7">Sampled in the wild</strain>
    </source>
</reference>
<dbReference type="PROSITE" id="PS00941">
    <property type="entry name" value="CARBOXYLESTERASE_B_2"/>
    <property type="match status" value="1"/>
</dbReference>
<evidence type="ECO:0000256" key="4">
    <source>
        <dbReference type="SAM" id="MobiDB-lite"/>
    </source>
</evidence>
<dbReference type="InterPro" id="IPR029058">
    <property type="entry name" value="AB_hydrolase_fold"/>
</dbReference>
<keyword evidence="8" id="KW-1185">Reference proteome</keyword>
<dbReference type="Pfam" id="PF00135">
    <property type="entry name" value="COesterase"/>
    <property type="match status" value="1"/>
</dbReference>
<feature type="transmembrane region" description="Helical" evidence="5">
    <location>
        <begin position="524"/>
        <end position="547"/>
    </location>
</feature>
<keyword evidence="2" id="KW-0732">Signal</keyword>
<feature type="domain" description="Carboxylesterase type B" evidence="6">
    <location>
        <begin position="2"/>
        <end position="493"/>
    </location>
</feature>
<reference evidence="7" key="1">
    <citation type="submission" date="2013-04" db="EMBL/GenBank/DDBJ databases">
        <authorList>
            <person name="Qu J."/>
            <person name="Murali S.C."/>
            <person name="Bandaranaike D."/>
            <person name="Bellair M."/>
            <person name="Blankenburg K."/>
            <person name="Chao H."/>
            <person name="Dinh H."/>
            <person name="Doddapaneni H."/>
            <person name="Downs B."/>
            <person name="Dugan-Rocha S."/>
            <person name="Elkadiri S."/>
            <person name="Gnanaolivu R.D."/>
            <person name="Hernandez B."/>
            <person name="Javaid M."/>
            <person name="Jayaseelan J.C."/>
            <person name="Lee S."/>
            <person name="Li M."/>
            <person name="Ming W."/>
            <person name="Munidasa M."/>
            <person name="Muniz J."/>
            <person name="Nguyen L."/>
            <person name="Ongeri F."/>
            <person name="Osuji N."/>
            <person name="Pu L.-L."/>
            <person name="Puazo M."/>
            <person name="Qu C."/>
            <person name="Quiroz J."/>
            <person name="Raj R."/>
            <person name="Weissenberger G."/>
            <person name="Xin Y."/>
            <person name="Zou X."/>
            <person name="Han Y."/>
            <person name="Richards S."/>
            <person name="Worley K."/>
            <person name="Muzny D."/>
            <person name="Gibbs R."/>
        </authorList>
    </citation>
    <scope>NUCLEOTIDE SEQUENCE</scope>
    <source>
        <strain evidence="7">Sampled in the wild</strain>
    </source>
</reference>
<gene>
    <name evidence="7" type="ORF">J437_LFUL011028</name>
</gene>
<accession>A0A8K0KEU8</accession>
<dbReference type="InterPro" id="IPR002018">
    <property type="entry name" value="CarbesteraseB"/>
</dbReference>
<dbReference type="PANTHER" id="PTHR43903">
    <property type="entry name" value="NEUROLIGIN"/>
    <property type="match status" value="1"/>
</dbReference>
<comment type="similarity">
    <text evidence="1">Belongs to the type-B carboxylesterase/lipase family.</text>
</comment>
<keyword evidence="5" id="KW-1133">Transmembrane helix</keyword>
<name>A0A8K0KEU8_LADFU</name>
<dbReference type="FunFam" id="3.40.50.1820:FF:000156">
    <property type="entry name" value="Neuroligin-4, Y-linked"/>
    <property type="match status" value="1"/>
</dbReference>
<sequence length="666" mass="75246">MVQAVDFKPACPQPVRYTGATRGVPDVDEDCLYLNVFSPSTSAGLALKYPVMVYIHGGEFVHGASNLFPGHMLAAFYDVVIVTINYRLGALGFLSTADENSPGNYGILDQSMALNWIYDNIEFFNGDPKLITLFGPGAGAASAGLLMLAPKTHNLISRVIAQSGSAMADWALTMDKYRAQNTSIVFGQLLGCPTESSWKLVNCLTKGRSFYEIGNTEFMPQVGTFPWAPVLDVNFTIPPDGWYEGWREQDWVFLPDTPENIIRKSSQGLGGLSYMSGVTHDEAAYMIYNNESLAPYYEINEAFFDNKVREFVLKYNYTLNPEGIYNAIKYMYTHWPDPQNKTLIREQYINMLSDFFFRAPSDKMAKLLVEKGVPVYLYVLNTTVESLRLPHWRKVPHDTEHHFLTGSPFMDPEFFPRRYRIDKHLWTDRDRNMSHFFMKAYSNFARYGNPSYTQILGMHFEVARPGSLKYLNINTTFNSSVMLNYRQTECAFWTEYLPTVIGMLVPTYPPSTEYWWEPNEPLQIAFWSMSGACLILIVIVVVCCILWSNAKREINHYYSGDLVIEQDDGDTGTLNNHNAYEYRDNTSTPLHMTAIPPKQRSITPPPAVSANPAGMKEAPSRRTSSNPSLKSGSALSLKDSMYSGSRSGDGKPRQPRPRSAVPQTEV</sequence>
<keyword evidence="3" id="KW-0325">Glycoprotein</keyword>
<evidence type="ECO:0000256" key="2">
    <source>
        <dbReference type="ARBA" id="ARBA00022729"/>
    </source>
</evidence>
<evidence type="ECO:0000256" key="3">
    <source>
        <dbReference type="ARBA" id="ARBA00023180"/>
    </source>
</evidence>